<dbReference type="RefSeq" id="WP_118050145.1">
    <property type="nucleotide sequence ID" value="NZ_CABJFK010000002.1"/>
</dbReference>
<proteinExistence type="predicted"/>
<dbReference type="InterPro" id="IPR036390">
    <property type="entry name" value="WH_DNA-bd_sf"/>
</dbReference>
<reference evidence="2 3" key="1">
    <citation type="submission" date="2018-08" db="EMBL/GenBank/DDBJ databases">
        <title>A genome reference for cultivated species of the human gut microbiota.</title>
        <authorList>
            <person name="Zou Y."/>
            <person name="Xue W."/>
            <person name="Luo G."/>
        </authorList>
    </citation>
    <scope>NUCLEOTIDE SEQUENCE [LARGE SCALE GENOMIC DNA]</scope>
    <source>
        <strain evidence="2 3">AM28-23</strain>
    </source>
</reference>
<sequence>MAEEIKEKKCACKGGNLDRFIQPIILLILAEEADTGYGVFKKMGEFSMFRESRPDATGVYRYLRIMEQRELLEQFESREAENKYKMKYRITKEGRECLANWKVTLTAYADAISELVGRMEEKEAKGYQL</sequence>
<name>A0A414JA73_9FIRM</name>
<dbReference type="EMBL" id="QSKF01000002">
    <property type="protein sequence ID" value="RHE41411.1"/>
    <property type="molecule type" value="Genomic_DNA"/>
</dbReference>
<dbReference type="PANTHER" id="PTHR33169:SF14">
    <property type="entry name" value="TRANSCRIPTIONAL REGULATOR RV3488"/>
    <property type="match status" value="1"/>
</dbReference>
<dbReference type="InterPro" id="IPR036388">
    <property type="entry name" value="WH-like_DNA-bd_sf"/>
</dbReference>
<evidence type="ECO:0000313" key="3">
    <source>
        <dbReference type="Proteomes" id="UP000283745"/>
    </source>
</evidence>
<evidence type="ECO:0000313" key="2">
    <source>
        <dbReference type="EMBL" id="RHE41411.1"/>
    </source>
</evidence>
<dbReference type="Gene3D" id="1.10.10.10">
    <property type="entry name" value="Winged helix-like DNA-binding domain superfamily/Winged helix DNA-binding domain"/>
    <property type="match status" value="1"/>
</dbReference>
<dbReference type="Pfam" id="PF03551">
    <property type="entry name" value="PadR"/>
    <property type="match status" value="1"/>
</dbReference>
<protein>
    <submittedName>
        <fullName evidence="2">PadR family transcriptional regulator</fullName>
    </submittedName>
</protein>
<gene>
    <name evidence="2" type="ORF">DW740_03685</name>
</gene>
<dbReference type="Proteomes" id="UP000283745">
    <property type="component" value="Unassembled WGS sequence"/>
</dbReference>
<organism evidence="2 3">
    <name type="scientific">Blautia obeum</name>
    <dbReference type="NCBI Taxonomy" id="40520"/>
    <lineage>
        <taxon>Bacteria</taxon>
        <taxon>Bacillati</taxon>
        <taxon>Bacillota</taxon>
        <taxon>Clostridia</taxon>
        <taxon>Lachnospirales</taxon>
        <taxon>Lachnospiraceae</taxon>
        <taxon>Blautia</taxon>
    </lineage>
</organism>
<comment type="caution">
    <text evidence="2">The sequence shown here is derived from an EMBL/GenBank/DDBJ whole genome shotgun (WGS) entry which is preliminary data.</text>
</comment>
<dbReference type="SUPFAM" id="SSF46785">
    <property type="entry name" value="Winged helix' DNA-binding domain"/>
    <property type="match status" value="1"/>
</dbReference>
<evidence type="ECO:0000259" key="1">
    <source>
        <dbReference type="Pfam" id="PF03551"/>
    </source>
</evidence>
<dbReference type="InterPro" id="IPR005149">
    <property type="entry name" value="Tscrpt_reg_PadR_N"/>
</dbReference>
<dbReference type="PANTHER" id="PTHR33169">
    <property type="entry name" value="PADR-FAMILY TRANSCRIPTIONAL REGULATOR"/>
    <property type="match status" value="1"/>
</dbReference>
<dbReference type="InterPro" id="IPR052509">
    <property type="entry name" value="Metal_resp_DNA-bind_regulator"/>
</dbReference>
<accession>A0A414JA73</accession>
<dbReference type="AlphaFoldDB" id="A0A414JA73"/>
<feature type="domain" description="Transcription regulator PadR N-terminal" evidence="1">
    <location>
        <begin position="25"/>
        <end position="99"/>
    </location>
</feature>